<reference evidence="1 2" key="1">
    <citation type="submission" date="2012-08" db="EMBL/GenBank/DDBJ databases">
        <authorList>
            <person name="Gan P.H.P."/>
            <person name="Ikeda K."/>
            <person name="Irieda H."/>
            <person name="Narusaka M."/>
            <person name="O'Connell R.J."/>
            <person name="Narusaka Y."/>
            <person name="Takano Y."/>
            <person name="Kubo Y."/>
            <person name="Shirasu K."/>
        </authorList>
    </citation>
    <scope>NUCLEOTIDE SEQUENCE [LARGE SCALE GENOMIC DNA]</scope>
    <source>
        <strain evidence="1 2">Nara gc5</strain>
    </source>
</reference>
<reference evidence="1 2" key="2">
    <citation type="submission" date="2020-04" db="EMBL/GenBank/DDBJ databases">
        <title>Genome sequencing and assembly of multiple isolates from the Colletotrichum gloeosporioides species complex.</title>
        <authorList>
            <person name="Gan P."/>
            <person name="Shirasu K."/>
        </authorList>
    </citation>
    <scope>NUCLEOTIDE SEQUENCE [LARGE SCALE GENOMIC DNA]</scope>
    <source>
        <strain evidence="1 2">Nara gc5</strain>
    </source>
</reference>
<dbReference type="RefSeq" id="XP_031892596.1">
    <property type="nucleotide sequence ID" value="XM_032034722.1"/>
</dbReference>
<dbReference type="OrthoDB" id="10495749at2759"/>
<evidence type="ECO:0000313" key="1">
    <source>
        <dbReference type="EMBL" id="KAF4485440.1"/>
    </source>
</evidence>
<name>A0A7J6J6K6_COLFN</name>
<dbReference type="AlphaFoldDB" id="A0A7J6J6K6"/>
<dbReference type="InParanoid" id="A0A7J6J6K6"/>
<evidence type="ECO:0000313" key="2">
    <source>
        <dbReference type="Proteomes" id="UP000011096"/>
    </source>
</evidence>
<organism evidence="1 2">
    <name type="scientific">Colletotrichum fructicola (strain Nara gc5)</name>
    <name type="common">Anthracnose fungus</name>
    <name type="synonym">Colletotrichum gloeosporioides (strain Nara gc5)</name>
    <dbReference type="NCBI Taxonomy" id="1213859"/>
    <lineage>
        <taxon>Eukaryota</taxon>
        <taxon>Fungi</taxon>
        <taxon>Dikarya</taxon>
        <taxon>Ascomycota</taxon>
        <taxon>Pezizomycotina</taxon>
        <taxon>Sordariomycetes</taxon>
        <taxon>Hypocreomycetidae</taxon>
        <taxon>Glomerellales</taxon>
        <taxon>Glomerellaceae</taxon>
        <taxon>Colletotrichum</taxon>
        <taxon>Colletotrichum gloeosporioides species complex</taxon>
    </lineage>
</organism>
<protein>
    <submittedName>
        <fullName evidence="1">Uncharacterized protein</fullName>
    </submittedName>
</protein>
<gene>
    <name evidence="1" type="ORF">CGGC5_v007037</name>
</gene>
<dbReference type="GeneID" id="43618733"/>
<sequence length="88" mass="9563">MNAPGALIAAAGRLSLEKTTCDAEVSIAARKENITTCSIKIERQRALDRRIRLLCGTTNCSRKGSNAIISLPKYGNYIKSKPKKANNN</sequence>
<comment type="caution">
    <text evidence="1">The sequence shown here is derived from an EMBL/GenBank/DDBJ whole genome shotgun (WGS) entry which is preliminary data.</text>
</comment>
<proteinExistence type="predicted"/>
<keyword evidence="2" id="KW-1185">Reference proteome</keyword>
<dbReference type="Proteomes" id="UP000011096">
    <property type="component" value="Unassembled WGS sequence"/>
</dbReference>
<accession>A0A7J6J6K6</accession>
<dbReference type="EMBL" id="ANPB02000004">
    <property type="protein sequence ID" value="KAF4485440.1"/>
    <property type="molecule type" value="Genomic_DNA"/>
</dbReference>